<dbReference type="SUPFAM" id="SSF53383">
    <property type="entry name" value="PLP-dependent transferases"/>
    <property type="match status" value="1"/>
</dbReference>
<comment type="cofactor">
    <cofactor evidence="1">
        <name>pyridoxal 5'-phosphate</name>
        <dbReference type="ChEBI" id="CHEBI:597326"/>
    </cofactor>
</comment>
<dbReference type="Pfam" id="PF01212">
    <property type="entry name" value="Beta_elim_lyase"/>
    <property type="match status" value="1"/>
</dbReference>
<keyword evidence="7" id="KW-1185">Reference proteome</keyword>
<comment type="subunit">
    <text evidence="3">Homotetramer.</text>
</comment>
<proteinExistence type="inferred from homology"/>
<dbReference type="InterPro" id="IPR015421">
    <property type="entry name" value="PyrdxlP-dep_Trfase_major"/>
</dbReference>
<name>A0A849I1S7_9HYPH</name>
<dbReference type="Gene3D" id="3.90.1150.10">
    <property type="entry name" value="Aspartate Aminotransferase, domain 1"/>
    <property type="match status" value="1"/>
</dbReference>
<sequence length="408" mass="42498">MTPGRARPRAGSRRAFHPAARRGAWALVASDGSRSAEGCLISPERSQLYPGQPVIPLNFASDNVAGASRPVLDALVAANAGPMPAYGADPITGRVAEAFVELFEREVEVLLVATGTAANALALSAALSPWGLCLCHEEAHVIDDECGAPEFFSHGAKLLGLPGAGGKIGADAVAAAADALPRHEKQMPAEIVSISQATECGLVYTPDEIAALGEAAHARGLKLHMDGARFANALVSLGAKPAEMTWRRGVDILSFGGTKNGCLAAEAVVVFDPDLAGTLRRRRKRAGHTLSKGRLLAAQFEGYLAQGHWLENARHANAMAARLAAGLAAVPGVRLAWPCEANEVFPILPKRVDAALRTAGAVYHPWSAKSLPAGEAVGPDEVLVRLVTAFDTRPESVEALLAAARQGA</sequence>
<comment type="similarity">
    <text evidence="2">Belongs to the threonine aldolase family.</text>
</comment>
<dbReference type="InterPro" id="IPR001597">
    <property type="entry name" value="ArAA_b-elim_lyase/Thr_aldolase"/>
</dbReference>
<keyword evidence="4" id="KW-0663">Pyridoxal phosphate</keyword>
<evidence type="ECO:0000256" key="1">
    <source>
        <dbReference type="ARBA" id="ARBA00001933"/>
    </source>
</evidence>
<evidence type="ECO:0000256" key="2">
    <source>
        <dbReference type="ARBA" id="ARBA00006966"/>
    </source>
</evidence>
<dbReference type="GO" id="GO:0006520">
    <property type="term" value="P:amino acid metabolic process"/>
    <property type="evidence" value="ECO:0007669"/>
    <property type="project" value="InterPro"/>
</dbReference>
<evidence type="ECO:0000256" key="4">
    <source>
        <dbReference type="ARBA" id="ARBA00022898"/>
    </source>
</evidence>
<dbReference type="InterPro" id="IPR015422">
    <property type="entry name" value="PyrdxlP-dep_Trfase_small"/>
</dbReference>
<dbReference type="PANTHER" id="PTHR48097">
    <property type="entry name" value="L-THREONINE ALDOLASE-RELATED"/>
    <property type="match status" value="1"/>
</dbReference>
<dbReference type="InterPro" id="IPR015424">
    <property type="entry name" value="PyrdxlP-dep_Trfase"/>
</dbReference>
<dbReference type="PANTHER" id="PTHR48097:SF5">
    <property type="entry name" value="LOW SPECIFICITY L-THREONINE ALDOLASE"/>
    <property type="match status" value="1"/>
</dbReference>
<gene>
    <name evidence="6" type="ORF">HJG44_02675</name>
</gene>
<evidence type="ECO:0000256" key="3">
    <source>
        <dbReference type="ARBA" id="ARBA00011881"/>
    </source>
</evidence>
<dbReference type="Proteomes" id="UP000564885">
    <property type="component" value="Unassembled WGS sequence"/>
</dbReference>
<feature type="domain" description="Aromatic amino acid beta-eliminating lyase/threonine aldolase" evidence="5">
    <location>
        <begin position="59"/>
        <end position="336"/>
    </location>
</feature>
<evidence type="ECO:0000259" key="5">
    <source>
        <dbReference type="Pfam" id="PF01212"/>
    </source>
</evidence>
<dbReference type="EMBL" id="JABEPP010000001">
    <property type="protein sequence ID" value="NNM71298.1"/>
    <property type="molecule type" value="Genomic_DNA"/>
</dbReference>
<protein>
    <submittedName>
        <fullName evidence="6">Low specificity L-threonine aldolase</fullName>
    </submittedName>
</protein>
<evidence type="ECO:0000313" key="6">
    <source>
        <dbReference type="EMBL" id="NNM71298.1"/>
    </source>
</evidence>
<dbReference type="AlphaFoldDB" id="A0A849I1S7"/>
<reference evidence="6 7" key="1">
    <citation type="submission" date="2020-04" db="EMBL/GenBank/DDBJ databases">
        <title>Enterovirga sp. isolate from soil.</title>
        <authorList>
            <person name="Chea S."/>
            <person name="Kim D.-U."/>
        </authorList>
    </citation>
    <scope>NUCLEOTIDE SEQUENCE [LARGE SCALE GENOMIC DNA]</scope>
    <source>
        <strain evidence="6 7">DB1703</strain>
    </source>
</reference>
<dbReference type="GO" id="GO:0016829">
    <property type="term" value="F:lyase activity"/>
    <property type="evidence" value="ECO:0007669"/>
    <property type="project" value="InterPro"/>
</dbReference>
<accession>A0A849I1S7</accession>
<evidence type="ECO:0000313" key="7">
    <source>
        <dbReference type="Proteomes" id="UP000564885"/>
    </source>
</evidence>
<organism evidence="6 7">
    <name type="scientific">Enterovirga aerilata</name>
    <dbReference type="NCBI Taxonomy" id="2730920"/>
    <lineage>
        <taxon>Bacteria</taxon>
        <taxon>Pseudomonadati</taxon>
        <taxon>Pseudomonadota</taxon>
        <taxon>Alphaproteobacteria</taxon>
        <taxon>Hyphomicrobiales</taxon>
        <taxon>Methylobacteriaceae</taxon>
        <taxon>Enterovirga</taxon>
    </lineage>
</organism>
<comment type="caution">
    <text evidence="6">The sequence shown here is derived from an EMBL/GenBank/DDBJ whole genome shotgun (WGS) entry which is preliminary data.</text>
</comment>
<dbReference type="Gene3D" id="3.40.640.10">
    <property type="entry name" value="Type I PLP-dependent aspartate aminotransferase-like (Major domain)"/>
    <property type="match status" value="1"/>
</dbReference>